<reference evidence="2 3" key="1">
    <citation type="submission" date="2021-04" db="EMBL/GenBank/DDBJ databases">
        <authorList>
            <person name="Bliznina A."/>
        </authorList>
    </citation>
    <scope>NUCLEOTIDE SEQUENCE [LARGE SCALE GENOMIC DNA]</scope>
</reference>
<name>A0ABN7T5Z4_OIKDI</name>
<accession>A0ABN7T5Z4</accession>
<feature type="transmembrane region" description="Helical" evidence="1">
    <location>
        <begin position="230"/>
        <end position="251"/>
    </location>
</feature>
<organism evidence="2 3">
    <name type="scientific">Oikopleura dioica</name>
    <name type="common">Tunicate</name>
    <dbReference type="NCBI Taxonomy" id="34765"/>
    <lineage>
        <taxon>Eukaryota</taxon>
        <taxon>Metazoa</taxon>
        <taxon>Chordata</taxon>
        <taxon>Tunicata</taxon>
        <taxon>Appendicularia</taxon>
        <taxon>Copelata</taxon>
        <taxon>Oikopleuridae</taxon>
        <taxon>Oikopleura</taxon>
    </lineage>
</organism>
<gene>
    <name evidence="2" type="ORF">OKIOD_LOCUS14202</name>
</gene>
<keyword evidence="1" id="KW-0812">Transmembrane</keyword>
<dbReference type="Proteomes" id="UP001158576">
    <property type="component" value="Chromosome 2"/>
</dbReference>
<evidence type="ECO:0000313" key="3">
    <source>
        <dbReference type="Proteomes" id="UP001158576"/>
    </source>
</evidence>
<protein>
    <submittedName>
        <fullName evidence="2">Oidioi.mRNA.OKI2018_I69.chr2.g5437.t1.cds</fullName>
    </submittedName>
</protein>
<keyword evidence="1" id="KW-1133">Transmembrane helix</keyword>
<dbReference type="EMBL" id="OU015567">
    <property type="protein sequence ID" value="CAG5111102.1"/>
    <property type="molecule type" value="Genomic_DNA"/>
</dbReference>
<feature type="transmembrane region" description="Helical" evidence="1">
    <location>
        <begin position="20"/>
        <end position="41"/>
    </location>
</feature>
<proteinExistence type="predicted"/>
<feature type="transmembrane region" description="Helical" evidence="1">
    <location>
        <begin position="171"/>
        <end position="194"/>
    </location>
</feature>
<keyword evidence="1" id="KW-0472">Membrane</keyword>
<evidence type="ECO:0000256" key="1">
    <source>
        <dbReference type="SAM" id="Phobius"/>
    </source>
</evidence>
<sequence>MGIIQKFNEKVARDPFGKIIYLFGIAQLVLLCLSYSLNQWIEGTTRYDKVPDLNEGSCGNYCNVQIGLWEMQKESPSNGTYKRKIRSCPGEENFHLKLFLSDVETLPNDLPRVCEDCPAFDSVAAPCIRLMTPMNTITASWVLFGMAIGTSTLGLILPWIQFAGYRIRWILVAYVSIFSLVLEIMGTLTVVSAFENVVYSKTFTYRTQPVSFFESSVKHYQWSTSMMIQMSNFIVTLIFILGALVISKLRIPRKFSHKRMFKETVKAITKENAKRLQSNRKSRKSKKSYNESIKIKRISEAKRQAENARKQSIMDQEQWRNTMEEKVKSGAIQLDGEFKSAFNFPSPEGSVKTVTKSLEDSRRNFQEQISLENEALETQNSIPPIQKYADI</sequence>
<keyword evidence="3" id="KW-1185">Reference proteome</keyword>
<evidence type="ECO:0000313" key="2">
    <source>
        <dbReference type="EMBL" id="CAG5111102.1"/>
    </source>
</evidence>
<feature type="transmembrane region" description="Helical" evidence="1">
    <location>
        <begin position="139"/>
        <end position="159"/>
    </location>
</feature>
<dbReference type="Gene3D" id="1.20.140.150">
    <property type="match status" value="1"/>
</dbReference>